<reference evidence="1" key="1">
    <citation type="submission" date="2018-05" db="EMBL/GenBank/DDBJ databases">
        <authorList>
            <person name="Lanie J.A."/>
            <person name="Ng W.-L."/>
            <person name="Kazmierczak K.M."/>
            <person name="Andrzejewski T.M."/>
            <person name="Davidsen T.M."/>
            <person name="Wayne K.J."/>
            <person name="Tettelin H."/>
            <person name="Glass J.I."/>
            <person name="Rusch D."/>
            <person name="Podicherti R."/>
            <person name="Tsui H.-C.T."/>
            <person name="Winkler M.E."/>
        </authorList>
    </citation>
    <scope>NUCLEOTIDE SEQUENCE</scope>
</reference>
<gene>
    <name evidence="1" type="ORF">METZ01_LOCUS81796</name>
</gene>
<dbReference type="EMBL" id="UINC01006670">
    <property type="protein sequence ID" value="SVA28942.1"/>
    <property type="molecule type" value="Genomic_DNA"/>
</dbReference>
<accession>A0A381UL88</accession>
<proteinExistence type="predicted"/>
<name>A0A381UL88_9ZZZZ</name>
<feature type="non-terminal residue" evidence="1">
    <location>
        <position position="42"/>
    </location>
</feature>
<protein>
    <submittedName>
        <fullName evidence="1">Uncharacterized protein</fullName>
    </submittedName>
</protein>
<sequence>VVNEGVKLYALMTTQTAQRSVTDLVSTPVTMAKTEFILNAAA</sequence>
<organism evidence="1">
    <name type="scientific">marine metagenome</name>
    <dbReference type="NCBI Taxonomy" id="408172"/>
    <lineage>
        <taxon>unclassified sequences</taxon>
        <taxon>metagenomes</taxon>
        <taxon>ecological metagenomes</taxon>
    </lineage>
</organism>
<dbReference type="AlphaFoldDB" id="A0A381UL88"/>
<evidence type="ECO:0000313" key="1">
    <source>
        <dbReference type="EMBL" id="SVA28942.1"/>
    </source>
</evidence>
<feature type="non-terminal residue" evidence="1">
    <location>
        <position position="1"/>
    </location>
</feature>